<keyword evidence="2" id="KW-1185">Reference proteome</keyword>
<dbReference type="AlphaFoldDB" id="A0AAD4W318"/>
<dbReference type="EMBL" id="JAJFAZ020000004">
    <property type="protein sequence ID" value="KAI5335179.1"/>
    <property type="molecule type" value="Genomic_DNA"/>
</dbReference>
<dbReference type="Proteomes" id="UP001054821">
    <property type="component" value="Chromosome 4"/>
</dbReference>
<evidence type="ECO:0000313" key="1">
    <source>
        <dbReference type="EMBL" id="KAI5335179.1"/>
    </source>
</evidence>
<name>A0AAD4W318_PRUDU</name>
<organism evidence="1 2">
    <name type="scientific">Prunus dulcis</name>
    <name type="common">Almond</name>
    <name type="synonym">Amygdalus dulcis</name>
    <dbReference type="NCBI Taxonomy" id="3755"/>
    <lineage>
        <taxon>Eukaryota</taxon>
        <taxon>Viridiplantae</taxon>
        <taxon>Streptophyta</taxon>
        <taxon>Embryophyta</taxon>
        <taxon>Tracheophyta</taxon>
        <taxon>Spermatophyta</taxon>
        <taxon>Magnoliopsida</taxon>
        <taxon>eudicotyledons</taxon>
        <taxon>Gunneridae</taxon>
        <taxon>Pentapetalae</taxon>
        <taxon>rosids</taxon>
        <taxon>fabids</taxon>
        <taxon>Rosales</taxon>
        <taxon>Rosaceae</taxon>
        <taxon>Amygdaloideae</taxon>
        <taxon>Amygdaleae</taxon>
        <taxon>Prunus</taxon>
    </lineage>
</organism>
<gene>
    <name evidence="1" type="ORF">L3X38_025312</name>
</gene>
<sequence>MNAYKLGYLDCSNGNDPFYAIGDGDIEMLCSDLLPMQSKQNNWSYLTIFSLLNLAGWSACYENFSYIFNFNLGIDL</sequence>
<accession>A0AAD4W318</accession>
<protein>
    <submittedName>
        <fullName evidence="1">Uncharacterized protein</fullName>
    </submittedName>
</protein>
<evidence type="ECO:0000313" key="2">
    <source>
        <dbReference type="Proteomes" id="UP001054821"/>
    </source>
</evidence>
<reference evidence="1 2" key="1">
    <citation type="journal article" date="2022" name="G3 (Bethesda)">
        <title>Whole-genome sequence and methylome profiling of the almond [Prunus dulcis (Mill.) D.A. Webb] cultivar 'Nonpareil'.</title>
        <authorList>
            <person name="D'Amico-Willman K.M."/>
            <person name="Ouma W.Z."/>
            <person name="Meulia T."/>
            <person name="Sideli G.M."/>
            <person name="Gradziel T.M."/>
            <person name="Fresnedo-Ramirez J."/>
        </authorList>
    </citation>
    <scope>NUCLEOTIDE SEQUENCE [LARGE SCALE GENOMIC DNA]</scope>
    <source>
        <strain evidence="1">Clone GOH B32 T37-40</strain>
    </source>
</reference>
<comment type="caution">
    <text evidence="1">The sequence shown here is derived from an EMBL/GenBank/DDBJ whole genome shotgun (WGS) entry which is preliminary data.</text>
</comment>
<proteinExistence type="predicted"/>